<dbReference type="InterPro" id="IPR047667">
    <property type="entry name" value="ATPase_ComGA"/>
</dbReference>
<feature type="domain" description="Bacterial type II secretion system protein E" evidence="4">
    <location>
        <begin position="205"/>
        <end position="219"/>
    </location>
</feature>
<dbReference type="PANTHER" id="PTHR30258:SF2">
    <property type="entry name" value="COMG OPERON PROTEIN 1"/>
    <property type="match status" value="1"/>
</dbReference>
<dbReference type="InterPro" id="IPR027417">
    <property type="entry name" value="P-loop_NTPase"/>
</dbReference>
<dbReference type="Proteomes" id="UP000040576">
    <property type="component" value="Unassembled WGS sequence"/>
</dbReference>
<organism evidence="5 6">
    <name type="scientific">Caldibacillus thermoamylovorans</name>
    <dbReference type="NCBI Taxonomy" id="35841"/>
    <lineage>
        <taxon>Bacteria</taxon>
        <taxon>Bacillati</taxon>
        <taxon>Bacillota</taxon>
        <taxon>Bacilli</taxon>
        <taxon>Bacillales</taxon>
        <taxon>Bacillaceae</taxon>
        <taxon>Caldibacillus</taxon>
    </lineage>
</organism>
<dbReference type="GO" id="GO:0016887">
    <property type="term" value="F:ATP hydrolysis activity"/>
    <property type="evidence" value="ECO:0007669"/>
    <property type="project" value="TreeGrafter"/>
</dbReference>
<dbReference type="EMBL" id="CCRF01000064">
    <property type="protein sequence ID" value="CEE02017.1"/>
    <property type="molecule type" value="Genomic_DNA"/>
</dbReference>
<dbReference type="NCBIfam" id="NF041000">
    <property type="entry name" value="ATPase_ComGA"/>
    <property type="match status" value="1"/>
</dbReference>
<dbReference type="PROSITE" id="PS00662">
    <property type="entry name" value="T2SP_E"/>
    <property type="match status" value="1"/>
</dbReference>
<dbReference type="PANTHER" id="PTHR30258">
    <property type="entry name" value="TYPE II SECRETION SYSTEM PROTEIN GSPE-RELATED"/>
    <property type="match status" value="1"/>
</dbReference>
<sequence>MPNSIETRAREILEHALSLHATDIHIIPKSKHASVLFRLSHKLIPIMTIELEETERLISYMKFQAAMDIGEKRKPQNGSFQIDIGGLSVGLRLSTLPSIFAESLVIRILPQESYIPFQQLSLFPKSLRLLLAMLKFSHGLIIFTGPTGSGKTTTLYSLLQHSTKSLGRNVITLEDPVEKNSEDLLQVQVNEKAGITYNTGLKAILRHDPDIIMVGEIRDSETAHIAIRAALTGHLVLTTMHTKDSKGALYRLIEFGVNWHEIEQTLVAVTAQRLVELICPYCLEEECPVYCNQNKNKRTAVYEILYGRALKEALLEMKGEAFSARYPTLGQLIAKGIALGFIKKSEYERWVHDIETKSLEN</sequence>
<evidence type="ECO:0000256" key="2">
    <source>
        <dbReference type="ARBA" id="ARBA00022741"/>
    </source>
</evidence>
<evidence type="ECO:0000313" key="5">
    <source>
        <dbReference type="EMBL" id="CEE02017.1"/>
    </source>
</evidence>
<accession>A0A090IWD5</accession>
<comment type="similarity">
    <text evidence="1">Belongs to the GSP E family.</text>
</comment>
<evidence type="ECO:0000313" key="6">
    <source>
        <dbReference type="Proteomes" id="UP000040576"/>
    </source>
</evidence>
<dbReference type="AlphaFoldDB" id="A0A090IWD5"/>
<evidence type="ECO:0000259" key="4">
    <source>
        <dbReference type="PROSITE" id="PS00662"/>
    </source>
</evidence>
<dbReference type="KEGG" id="bthv:CQJ30_12160"/>
<keyword evidence="6" id="KW-1185">Reference proteome</keyword>
<keyword evidence="3" id="KW-0067">ATP-binding</keyword>
<dbReference type="Gene3D" id="3.40.50.300">
    <property type="entry name" value="P-loop containing nucleotide triphosphate hydrolases"/>
    <property type="match status" value="1"/>
</dbReference>
<gene>
    <name evidence="5" type="primary">comGA</name>
    <name evidence="5" type="ORF">BT1A1_2196</name>
</gene>
<keyword evidence="2" id="KW-0547">Nucleotide-binding</keyword>
<evidence type="ECO:0000256" key="1">
    <source>
        <dbReference type="ARBA" id="ARBA00006611"/>
    </source>
</evidence>
<evidence type="ECO:0000256" key="3">
    <source>
        <dbReference type="ARBA" id="ARBA00022840"/>
    </source>
</evidence>
<dbReference type="Pfam" id="PF00437">
    <property type="entry name" value="T2SSE"/>
    <property type="match status" value="1"/>
</dbReference>
<dbReference type="InterPro" id="IPR001482">
    <property type="entry name" value="T2SS/T4SS_dom"/>
</dbReference>
<dbReference type="GO" id="GO:0005524">
    <property type="term" value="F:ATP binding"/>
    <property type="evidence" value="ECO:0007669"/>
    <property type="project" value="UniProtKB-KW"/>
</dbReference>
<dbReference type="CDD" id="cd01129">
    <property type="entry name" value="PulE-GspE-like"/>
    <property type="match status" value="1"/>
</dbReference>
<dbReference type="GO" id="GO:0005886">
    <property type="term" value="C:plasma membrane"/>
    <property type="evidence" value="ECO:0007669"/>
    <property type="project" value="TreeGrafter"/>
</dbReference>
<dbReference type="InterPro" id="IPR003593">
    <property type="entry name" value="AAA+_ATPase"/>
</dbReference>
<dbReference type="SMART" id="SM00382">
    <property type="entry name" value="AAA"/>
    <property type="match status" value="1"/>
</dbReference>
<dbReference type="SUPFAM" id="SSF52540">
    <property type="entry name" value="P-loop containing nucleoside triphosphate hydrolases"/>
    <property type="match status" value="1"/>
</dbReference>
<dbReference type="Gene3D" id="3.30.450.90">
    <property type="match status" value="1"/>
</dbReference>
<proteinExistence type="inferred from homology"/>
<reference evidence="5 6" key="1">
    <citation type="submission" date="2014-07" db="EMBL/GenBank/DDBJ databases">
        <authorList>
            <person name="Wibberg Daniel"/>
        </authorList>
    </citation>
    <scope>NUCLEOTIDE SEQUENCE [LARGE SCALE GENOMIC DNA]</scope>
</reference>
<dbReference type="RefSeq" id="WP_034771006.1">
    <property type="nucleotide sequence ID" value="NZ_CCRF01000064.1"/>
</dbReference>
<name>A0A090IWD5_9BACI</name>
<protein>
    <submittedName>
        <fullName evidence="5">ComG operon protein 1</fullName>
    </submittedName>
</protein>
<dbReference type="GeneID" id="92961412"/>